<evidence type="ECO:0000256" key="1">
    <source>
        <dbReference type="ARBA" id="ARBA00004123"/>
    </source>
</evidence>
<dbReference type="PANTHER" id="PTHR32467:SF241">
    <property type="entry name" value="OS01G0899800 PROTEIN"/>
    <property type="match status" value="1"/>
</dbReference>
<feature type="compositionally biased region" description="Basic residues" evidence="6">
    <location>
        <begin position="200"/>
        <end position="211"/>
    </location>
</feature>
<keyword evidence="4" id="KW-0804">Transcription</keyword>
<comment type="subcellular location">
    <subcellularLocation>
        <location evidence="1">Nucleus</location>
    </subcellularLocation>
</comment>
<evidence type="ECO:0000256" key="3">
    <source>
        <dbReference type="ARBA" id="ARBA00023125"/>
    </source>
</evidence>
<dbReference type="InterPro" id="IPR036955">
    <property type="entry name" value="AP2/ERF_dom_sf"/>
</dbReference>
<evidence type="ECO:0000256" key="5">
    <source>
        <dbReference type="ARBA" id="ARBA00023242"/>
    </source>
</evidence>
<evidence type="ECO:0000259" key="7">
    <source>
        <dbReference type="PROSITE" id="PS51032"/>
    </source>
</evidence>
<keyword evidence="3" id="KW-0238">DNA-binding</keyword>
<organism evidence="8 9">
    <name type="scientific">Morus notabilis</name>
    <dbReference type="NCBI Taxonomy" id="981085"/>
    <lineage>
        <taxon>Eukaryota</taxon>
        <taxon>Viridiplantae</taxon>
        <taxon>Streptophyta</taxon>
        <taxon>Embryophyta</taxon>
        <taxon>Tracheophyta</taxon>
        <taxon>Spermatophyta</taxon>
        <taxon>Magnoliopsida</taxon>
        <taxon>eudicotyledons</taxon>
        <taxon>Gunneridae</taxon>
        <taxon>Pentapetalae</taxon>
        <taxon>rosids</taxon>
        <taxon>fabids</taxon>
        <taxon>Rosales</taxon>
        <taxon>Moraceae</taxon>
        <taxon>Moreae</taxon>
        <taxon>Morus</taxon>
    </lineage>
</organism>
<feature type="domain" description="AP2/ERF" evidence="7">
    <location>
        <begin position="202"/>
        <end position="254"/>
    </location>
</feature>
<dbReference type="CDD" id="cd00018">
    <property type="entry name" value="AP2"/>
    <property type="match status" value="1"/>
</dbReference>
<keyword evidence="5" id="KW-0539">Nucleus</keyword>
<dbReference type="Gene3D" id="3.30.730.10">
    <property type="entry name" value="AP2/ERF domain"/>
    <property type="match status" value="2"/>
</dbReference>
<dbReference type="PROSITE" id="PS51032">
    <property type="entry name" value="AP2_ERF"/>
    <property type="match status" value="2"/>
</dbReference>
<accession>W9SWF1</accession>
<dbReference type="InterPro" id="IPR016177">
    <property type="entry name" value="DNA-bd_dom_sf"/>
</dbReference>
<keyword evidence="2" id="KW-0805">Transcription regulation</keyword>
<dbReference type="SMR" id="W9SWF1"/>
<protein>
    <submittedName>
        <fullName evidence="8">AP2-like ethylene-responsive transcription factor PLT2</fullName>
    </submittedName>
</protein>
<feature type="compositionally biased region" description="Polar residues" evidence="6">
    <location>
        <begin position="443"/>
        <end position="458"/>
    </location>
</feature>
<evidence type="ECO:0000256" key="4">
    <source>
        <dbReference type="ARBA" id="ARBA00023163"/>
    </source>
</evidence>
<dbReference type="STRING" id="981085.W9SWF1"/>
<dbReference type="eggNOG" id="ENOG502QSTN">
    <property type="taxonomic scope" value="Eukaryota"/>
</dbReference>
<feature type="domain" description="AP2/ERF" evidence="7">
    <location>
        <begin position="290"/>
        <end position="348"/>
    </location>
</feature>
<sequence>MNLDKEFWFPLYTSSSSTPIFSAQSATSQYGNINSLSGLLNGFTSDSNQAGQTPMFSIKDPMQLSHNAVYQPQNMESFGFDHFPSSNFSPNYQTLQIQNAPLFEYSLQLDHHTPNIGLNNSLLNAPNCHDLNAEIPEDGQYGTVLPPSLPMENDKGLVGDSNKEGNGDGNVIKKKPRKRSTTKKSTPKSGSGGSNTQVRAGRRKGYKRKPKGTFSERSSMYRGVSGFEREEDAARAYDLAALKFWGRSAPLNFLIEEYEKELVAMQYVTKEEFLLKIRRKSKGFAKGLSNYRGVSRNSDGKKWQARLGKGKGLKGLYLGTFQTEVEAARAYDVAVLRMKGLHAITNFDLNHYDIKYILESSKLPIGKGASKMLKMTAVEEVIQLSRKTWNNRFPVLELQAQETPIISNLDHQIIISDQPTPHAENQSFPSPATENAKKALDRQNPSSYLADSSPEMTGSSTFVGGVSDDHGDDQRIIKGIENLELEDLQLFDQDQFYLHQNPSFDQSLHHHDYQMQNPGNDHGQLQRNPSFLNLFTSAGSGSRSNDDQEHAGNRTMSAEVGDRYDIDGDGASTDIFWNEFQQMGTTDFHDFFSHDHRNINDAEFPNLLQNPSFLDGFNGSTTHGGPGQ</sequence>
<reference evidence="9" key="1">
    <citation type="submission" date="2013-01" db="EMBL/GenBank/DDBJ databases">
        <title>Draft Genome Sequence of a Mulberry Tree, Morus notabilis C.K. Schneid.</title>
        <authorList>
            <person name="He N."/>
            <person name="Zhao S."/>
        </authorList>
    </citation>
    <scope>NUCLEOTIDE SEQUENCE</scope>
</reference>
<proteinExistence type="predicted"/>
<dbReference type="GO" id="GO:0003677">
    <property type="term" value="F:DNA binding"/>
    <property type="evidence" value="ECO:0007669"/>
    <property type="project" value="UniProtKB-KW"/>
</dbReference>
<evidence type="ECO:0000313" key="8">
    <source>
        <dbReference type="EMBL" id="EXC30922.1"/>
    </source>
</evidence>
<dbReference type="Proteomes" id="UP000030645">
    <property type="component" value="Unassembled WGS sequence"/>
</dbReference>
<feature type="compositionally biased region" description="Basic residues" evidence="6">
    <location>
        <begin position="172"/>
        <end position="186"/>
    </location>
</feature>
<feature type="compositionally biased region" description="Polar residues" evidence="6">
    <location>
        <begin position="419"/>
        <end position="433"/>
    </location>
</feature>
<dbReference type="GO" id="GO:0003700">
    <property type="term" value="F:DNA-binding transcription factor activity"/>
    <property type="evidence" value="ECO:0007669"/>
    <property type="project" value="InterPro"/>
</dbReference>
<keyword evidence="9" id="KW-1185">Reference proteome</keyword>
<feature type="region of interest" description="Disordered" evidence="6">
    <location>
        <begin position="134"/>
        <end position="217"/>
    </location>
</feature>
<dbReference type="EMBL" id="KE346217">
    <property type="protein sequence ID" value="EXC30922.1"/>
    <property type="molecule type" value="Genomic_DNA"/>
</dbReference>
<feature type="region of interest" description="Disordered" evidence="6">
    <location>
        <begin position="536"/>
        <end position="564"/>
    </location>
</feature>
<dbReference type="SMART" id="SM00380">
    <property type="entry name" value="AP2"/>
    <property type="match status" value="2"/>
</dbReference>
<evidence type="ECO:0000313" key="9">
    <source>
        <dbReference type="Proteomes" id="UP000030645"/>
    </source>
</evidence>
<dbReference type="AlphaFoldDB" id="W9SWF1"/>
<feature type="region of interest" description="Disordered" evidence="6">
    <location>
        <begin position="419"/>
        <end position="458"/>
    </location>
</feature>
<gene>
    <name evidence="8" type="ORF">L484_028104</name>
</gene>
<feature type="compositionally biased region" description="Basic and acidic residues" evidence="6">
    <location>
        <begin position="152"/>
        <end position="166"/>
    </location>
</feature>
<dbReference type="InterPro" id="IPR001471">
    <property type="entry name" value="AP2/ERF_dom"/>
</dbReference>
<name>W9SWF1_9ROSA</name>
<dbReference type="GO" id="GO:0005634">
    <property type="term" value="C:nucleus"/>
    <property type="evidence" value="ECO:0007669"/>
    <property type="project" value="UniProtKB-SubCell"/>
</dbReference>
<dbReference type="SUPFAM" id="SSF54171">
    <property type="entry name" value="DNA-binding domain"/>
    <property type="match status" value="2"/>
</dbReference>
<evidence type="ECO:0000256" key="6">
    <source>
        <dbReference type="SAM" id="MobiDB-lite"/>
    </source>
</evidence>
<evidence type="ECO:0000256" key="2">
    <source>
        <dbReference type="ARBA" id="ARBA00023015"/>
    </source>
</evidence>
<dbReference type="PANTHER" id="PTHR32467">
    <property type="entry name" value="AP2-LIKE ETHYLENE-RESPONSIVE TRANSCRIPTION FACTOR"/>
    <property type="match status" value="1"/>
</dbReference>